<dbReference type="AlphaFoldDB" id="M4VCX5"/>
<dbReference type="KEGG" id="bex:A11Q_2124"/>
<reference evidence="7 8" key="1">
    <citation type="journal article" date="2013" name="ISME J.">
        <title>By their genes ye shall know them: genomic signatures of predatory bacteria.</title>
        <authorList>
            <person name="Pasternak Z."/>
            <person name="Pietrokovski S."/>
            <person name="Rotem O."/>
            <person name="Gophna U."/>
            <person name="Lurie-Weinberger M.N."/>
            <person name="Jurkevitch E."/>
        </authorList>
    </citation>
    <scope>NUCLEOTIDE SEQUENCE [LARGE SCALE GENOMIC DNA]</scope>
    <source>
        <strain evidence="7 8">JSS</strain>
    </source>
</reference>
<organism evidence="7 8">
    <name type="scientific">Pseudobdellovibrio exovorus JSS</name>
    <dbReference type="NCBI Taxonomy" id="1184267"/>
    <lineage>
        <taxon>Bacteria</taxon>
        <taxon>Pseudomonadati</taxon>
        <taxon>Bdellovibrionota</taxon>
        <taxon>Bdellovibrionia</taxon>
        <taxon>Bdellovibrionales</taxon>
        <taxon>Pseudobdellovibrionaceae</taxon>
        <taxon>Pseudobdellovibrio</taxon>
    </lineage>
</organism>
<keyword evidence="2" id="KW-0813">Transport</keyword>
<evidence type="ECO:0000313" key="7">
    <source>
        <dbReference type="EMBL" id="AGH96340.1"/>
    </source>
</evidence>
<dbReference type="InterPro" id="IPR051010">
    <property type="entry name" value="BCAA_transport"/>
</dbReference>
<gene>
    <name evidence="7" type="ORF">A11Q_2124</name>
</gene>
<dbReference type="SUPFAM" id="SSF53822">
    <property type="entry name" value="Periplasmic binding protein-like I"/>
    <property type="match status" value="1"/>
</dbReference>
<dbReference type="PANTHER" id="PTHR30483">
    <property type="entry name" value="LEUCINE-SPECIFIC-BINDING PROTEIN"/>
    <property type="match status" value="1"/>
</dbReference>
<dbReference type="EMBL" id="CP003537">
    <property type="protein sequence ID" value="AGH96340.1"/>
    <property type="molecule type" value="Genomic_DNA"/>
</dbReference>
<comment type="similarity">
    <text evidence="1">Belongs to the leucine-binding protein family.</text>
</comment>
<dbReference type="PATRIC" id="fig|1184267.3.peg.2149"/>
<dbReference type="InterPro" id="IPR028082">
    <property type="entry name" value="Peripla_BP_I"/>
</dbReference>
<dbReference type="PANTHER" id="PTHR30483:SF6">
    <property type="entry name" value="PERIPLASMIC BINDING PROTEIN OF ABC TRANSPORTER FOR NATURAL AMINO ACIDS"/>
    <property type="match status" value="1"/>
</dbReference>
<evidence type="ECO:0000256" key="2">
    <source>
        <dbReference type="ARBA" id="ARBA00022448"/>
    </source>
</evidence>
<dbReference type="Proteomes" id="UP000012040">
    <property type="component" value="Chromosome"/>
</dbReference>
<evidence type="ECO:0000256" key="1">
    <source>
        <dbReference type="ARBA" id="ARBA00010062"/>
    </source>
</evidence>
<sequence length="374" mass="41117">MKKLVSVIAVSLFVFSCTKKANENEILIGSYSPNTGATATFGQFQMNGTQMAIEEINAAGGINGKKIRHINYDNKSDNDETLAVVNRLISQDGVVAILGEATSGRSKIGAQVAQQHKIPMLTSSATNPDVTKIGNYIFRACFIDPFQGTVMAKFMTENLKLKKAAILRDIKNDYSVGLSDIFTQKLKDAGGEILIDVSYQEGDIDFKSQLTAIKSKNVDAIFVPGYYNEVALIAKQAKELGIKQPLLGGDGWSSPKLYEIAKNSLDGSYFSNHYTTESTDPKTIAFVKAYREKYKEDADVMAALAYDAVYFMAEAIKNTTEVTPENIREELTKIKDFHGVTGKMSMNENRDAIKSAVIVQIQGPEYKYITSINP</sequence>
<dbReference type="eggNOG" id="COG0683">
    <property type="taxonomic scope" value="Bacteria"/>
</dbReference>
<evidence type="ECO:0000256" key="5">
    <source>
        <dbReference type="SAM" id="SignalP"/>
    </source>
</evidence>
<name>M4VCX5_9BACT</name>
<proteinExistence type="inferred from homology"/>
<dbReference type="Pfam" id="PF13458">
    <property type="entry name" value="Peripla_BP_6"/>
    <property type="match status" value="1"/>
</dbReference>
<dbReference type="OrthoDB" id="5289344at2"/>
<evidence type="ECO:0000256" key="4">
    <source>
        <dbReference type="ARBA" id="ARBA00022970"/>
    </source>
</evidence>
<evidence type="ECO:0000259" key="6">
    <source>
        <dbReference type="Pfam" id="PF13458"/>
    </source>
</evidence>
<dbReference type="Gene3D" id="3.40.50.2300">
    <property type="match status" value="2"/>
</dbReference>
<dbReference type="InterPro" id="IPR028081">
    <property type="entry name" value="Leu-bd"/>
</dbReference>
<dbReference type="InterPro" id="IPR000709">
    <property type="entry name" value="Leu_Ile_Val-bd"/>
</dbReference>
<dbReference type="PRINTS" id="PR00337">
    <property type="entry name" value="LEUILEVALBP"/>
</dbReference>
<keyword evidence="3 5" id="KW-0732">Signal</keyword>
<accession>M4VCX5</accession>
<evidence type="ECO:0000256" key="3">
    <source>
        <dbReference type="ARBA" id="ARBA00022729"/>
    </source>
</evidence>
<dbReference type="CDD" id="cd06347">
    <property type="entry name" value="PBP1_ABC_LivK_ligand_binding-like"/>
    <property type="match status" value="1"/>
</dbReference>
<evidence type="ECO:0000313" key="8">
    <source>
        <dbReference type="Proteomes" id="UP000012040"/>
    </source>
</evidence>
<keyword evidence="4" id="KW-0029">Amino-acid transport</keyword>
<feature type="chain" id="PRO_5004060154" evidence="5">
    <location>
        <begin position="22"/>
        <end position="374"/>
    </location>
</feature>
<feature type="domain" description="Leucine-binding protein" evidence="6">
    <location>
        <begin position="26"/>
        <end position="362"/>
    </location>
</feature>
<dbReference type="GO" id="GO:0006865">
    <property type="term" value="P:amino acid transport"/>
    <property type="evidence" value="ECO:0007669"/>
    <property type="project" value="UniProtKB-KW"/>
</dbReference>
<feature type="signal peptide" evidence="5">
    <location>
        <begin position="1"/>
        <end position="21"/>
    </location>
</feature>
<dbReference type="PROSITE" id="PS51257">
    <property type="entry name" value="PROKAR_LIPOPROTEIN"/>
    <property type="match status" value="1"/>
</dbReference>
<keyword evidence="8" id="KW-1185">Reference proteome</keyword>
<protein>
    <submittedName>
        <fullName evidence="7">Branched-chain amino acid ABC transporter, amino acid-binding protein</fullName>
    </submittedName>
</protein>
<dbReference type="RefSeq" id="WP_015470830.1">
    <property type="nucleotide sequence ID" value="NC_020813.1"/>
</dbReference>
<dbReference type="HOGENOM" id="CLU_027128_6_1_7"/>
<dbReference type="STRING" id="1184267.A11Q_2124"/>